<protein>
    <submittedName>
        <fullName evidence="1">Uncharacterized protein</fullName>
    </submittedName>
</protein>
<dbReference type="Proteomes" id="UP000565715">
    <property type="component" value="Unassembled WGS sequence"/>
</dbReference>
<accession>A0A846XQ57</accession>
<dbReference type="EMBL" id="JAAXOO010000007">
    <property type="protein sequence ID" value="NKY36836.1"/>
    <property type="molecule type" value="Genomic_DNA"/>
</dbReference>
<proteinExistence type="predicted"/>
<comment type="caution">
    <text evidence="1">The sequence shown here is derived from an EMBL/GenBank/DDBJ whole genome shotgun (WGS) entry which is preliminary data.</text>
</comment>
<keyword evidence="2" id="KW-1185">Reference proteome</keyword>
<name>A0A846XQ57_9NOCA</name>
<dbReference type="AlphaFoldDB" id="A0A846XQ57"/>
<dbReference type="RefSeq" id="WP_068039389.1">
    <property type="nucleotide sequence ID" value="NZ_JAAXOO010000007.1"/>
</dbReference>
<sequence>MDTVPPLSHSALPALTVDRAHRIMQEHIDCPITVCRLKYQAKTMLVDHDRLIPADRPHFGV</sequence>
<evidence type="ECO:0000313" key="1">
    <source>
        <dbReference type="EMBL" id="NKY36836.1"/>
    </source>
</evidence>
<gene>
    <name evidence="1" type="ORF">HGA13_27755</name>
</gene>
<reference evidence="1 2" key="1">
    <citation type="submission" date="2020-04" db="EMBL/GenBank/DDBJ databases">
        <title>MicrobeNet Type strains.</title>
        <authorList>
            <person name="Nicholson A.C."/>
        </authorList>
    </citation>
    <scope>NUCLEOTIDE SEQUENCE [LARGE SCALE GENOMIC DNA]</scope>
    <source>
        <strain evidence="1 2">DSM 45078</strain>
    </source>
</reference>
<evidence type="ECO:0000313" key="2">
    <source>
        <dbReference type="Proteomes" id="UP000565715"/>
    </source>
</evidence>
<organism evidence="1 2">
    <name type="scientific">Nocardia speluncae</name>
    <dbReference type="NCBI Taxonomy" id="419477"/>
    <lineage>
        <taxon>Bacteria</taxon>
        <taxon>Bacillati</taxon>
        <taxon>Actinomycetota</taxon>
        <taxon>Actinomycetes</taxon>
        <taxon>Mycobacteriales</taxon>
        <taxon>Nocardiaceae</taxon>
        <taxon>Nocardia</taxon>
    </lineage>
</organism>